<keyword evidence="3" id="KW-1185">Reference proteome</keyword>
<organism evidence="2 3">
    <name type="scientific">Tritrichomonas foetus</name>
    <dbReference type="NCBI Taxonomy" id="1144522"/>
    <lineage>
        <taxon>Eukaryota</taxon>
        <taxon>Metamonada</taxon>
        <taxon>Parabasalia</taxon>
        <taxon>Tritrichomonadida</taxon>
        <taxon>Tritrichomonadidae</taxon>
        <taxon>Tritrichomonas</taxon>
    </lineage>
</organism>
<evidence type="ECO:0000256" key="1">
    <source>
        <dbReference type="ARBA" id="ARBA00009941"/>
    </source>
</evidence>
<dbReference type="EMBL" id="MLAK01000926">
    <property type="protein sequence ID" value="OHT01112.1"/>
    <property type="molecule type" value="Genomic_DNA"/>
</dbReference>
<comment type="similarity">
    <text evidence="1">Belongs to the peptidase C13 family.</text>
</comment>
<dbReference type="GO" id="GO:0004197">
    <property type="term" value="F:cysteine-type endopeptidase activity"/>
    <property type="evidence" value="ECO:0007669"/>
    <property type="project" value="TreeGrafter"/>
</dbReference>
<dbReference type="Gene3D" id="3.40.50.1460">
    <property type="match status" value="1"/>
</dbReference>
<dbReference type="PANTHER" id="PTHR12000">
    <property type="entry name" value="HEMOGLOBINASE FAMILY MEMBER"/>
    <property type="match status" value="1"/>
</dbReference>
<dbReference type="PRINTS" id="PR00776">
    <property type="entry name" value="HEMOGLOBNASE"/>
</dbReference>
<dbReference type="GO" id="GO:0006624">
    <property type="term" value="P:vacuolar protein processing"/>
    <property type="evidence" value="ECO:0007669"/>
    <property type="project" value="TreeGrafter"/>
</dbReference>
<dbReference type="VEuPathDB" id="TrichDB:TRFO_01702"/>
<dbReference type="Proteomes" id="UP000179807">
    <property type="component" value="Unassembled WGS sequence"/>
</dbReference>
<dbReference type="InterPro" id="IPR001096">
    <property type="entry name" value="Peptidase_C13"/>
</dbReference>
<dbReference type="GO" id="GO:0005773">
    <property type="term" value="C:vacuole"/>
    <property type="evidence" value="ECO:0007669"/>
    <property type="project" value="GOC"/>
</dbReference>
<evidence type="ECO:0000313" key="3">
    <source>
        <dbReference type="Proteomes" id="UP000179807"/>
    </source>
</evidence>
<dbReference type="OrthoDB" id="192611at2759"/>
<dbReference type="Pfam" id="PF01650">
    <property type="entry name" value="Peptidase_C13"/>
    <property type="match status" value="1"/>
</dbReference>
<comment type="caution">
    <text evidence="2">The sequence shown here is derived from an EMBL/GenBank/DDBJ whole genome shotgun (WGS) entry which is preliminary data.</text>
</comment>
<gene>
    <name evidence="2" type="primary">LGMN</name>
    <name evidence="2" type="ORF">TRFO_01702</name>
</gene>
<protein>
    <submittedName>
        <fullName evidence="2">Legumain</fullName>
    </submittedName>
</protein>
<dbReference type="PANTHER" id="PTHR12000:SF42">
    <property type="entry name" value="LEGUMAIN"/>
    <property type="match status" value="1"/>
</dbReference>
<dbReference type="GO" id="GO:0051603">
    <property type="term" value="P:proteolysis involved in protein catabolic process"/>
    <property type="evidence" value="ECO:0007669"/>
    <property type="project" value="TreeGrafter"/>
</dbReference>
<dbReference type="AlphaFoldDB" id="A0A1J4JRP9"/>
<evidence type="ECO:0000313" key="2">
    <source>
        <dbReference type="EMBL" id="OHT01112.1"/>
    </source>
</evidence>
<reference evidence="2" key="1">
    <citation type="submission" date="2016-10" db="EMBL/GenBank/DDBJ databases">
        <authorList>
            <person name="Benchimol M."/>
            <person name="Almeida L.G."/>
            <person name="Vasconcelos A.T."/>
            <person name="Perreira-Neves A."/>
            <person name="Rosa I.A."/>
            <person name="Tasca T."/>
            <person name="Bogo M.R."/>
            <person name="de Souza W."/>
        </authorList>
    </citation>
    <scope>NUCLEOTIDE SEQUENCE [LARGE SCALE GENOMIC DNA]</scope>
    <source>
        <strain evidence="2">K</strain>
    </source>
</reference>
<proteinExistence type="inferred from homology"/>
<accession>A0A1J4JRP9</accession>
<dbReference type="RefSeq" id="XP_068354248.1">
    <property type="nucleotide sequence ID" value="XM_068490257.1"/>
</dbReference>
<dbReference type="FunFam" id="3.40.50.1460:FF:000020">
    <property type="entry name" value="Clan CD, family C13, asparaginyl endopeptidase-like cysteine peptidase"/>
    <property type="match status" value="1"/>
</dbReference>
<dbReference type="GeneID" id="94824961"/>
<name>A0A1J4JRP9_9EUKA</name>
<sequence length="421" mass="47690">MELKSLIPIYIISVNSILKMLFFALISHCFSDTWAVIFCGSNSYYNYRHTADVYNQYQLLIKGGINQSHIILMSYDDIVNSPENIYKGHIYRALDHGVDVYPGVENIDYIGNKVTAQNFFNVLTGNTTNGPALHSTAKDDVFVFYENHGGDQVLGVPDGCGDYIMANDLLQTLNVMHTKGMYKNLFFIISSCYAGSIAEVIQNIPNIYFQTSTGDEESSYAALYDQDLGVYLTEEYPLAKDNFIEISDSSATIGDLFEYCSKNVPSSTVSEYGDLTLKNLPLYNFFGVHDKSDRINPKAHQKVEIKSSSTKAIKTEIELSTKENKINNLRKSRMMVSYVAEQISEFRLNQIMNGLKNKFSITENLNKPCKNLNSKAYKKVLQALQKSLNRLGESFYEYSFFFSNLASSYETSDIVEEIYKL</sequence>